<evidence type="ECO:0000313" key="2">
    <source>
        <dbReference type="Proteomes" id="UP000662782"/>
    </source>
</evidence>
<protein>
    <submittedName>
        <fullName evidence="1">Uncharacterized protein</fullName>
    </submittedName>
</protein>
<keyword evidence="2" id="KW-1185">Reference proteome</keyword>
<gene>
    <name evidence="1" type="ORF">CPT_Miami_275</name>
</gene>
<name>A0A873WDA9_9CAUD</name>
<proteinExistence type="predicted"/>
<sequence length="110" mass="12141">MPKITIQLAIPPGTDVEGFVSAYGSLLRAHRVKCNIPSQDVQLNHPLEEAREQILGDFQRTNSQLQSISAKYADVSVSNVLSDGRKMTIILACDKPNSEFINADFSHQSQ</sequence>
<evidence type="ECO:0000313" key="1">
    <source>
        <dbReference type="EMBL" id="QPB09370.1"/>
    </source>
</evidence>
<organism evidence="1 2">
    <name type="scientific">Klebsiella phage Miami</name>
    <dbReference type="NCBI Taxonomy" id="2767581"/>
    <lineage>
        <taxon>Viruses</taxon>
        <taxon>Duplodnaviria</taxon>
        <taxon>Heunggongvirae</taxon>
        <taxon>Uroviricota</taxon>
        <taxon>Caudoviricetes</taxon>
        <taxon>Chimalliviridae</taxon>
        <taxon>Miamivirus</taxon>
        <taxon>Miamivirus miami</taxon>
    </lineage>
</organism>
<reference evidence="1 2" key="1">
    <citation type="submission" date="2020-07" db="EMBL/GenBank/DDBJ databases">
        <title>Complete genome sequence of Klebsiella pneumoniae phage Miami.</title>
        <authorList>
            <person name="Mora D.A."/>
            <person name="Lessor L."/>
            <person name="Gill J."/>
            <person name="Liu M."/>
        </authorList>
    </citation>
    <scope>NUCLEOTIDE SEQUENCE [LARGE SCALE GENOMIC DNA]</scope>
</reference>
<dbReference type="Proteomes" id="UP000662782">
    <property type="component" value="Segment"/>
</dbReference>
<accession>A0A873WDA9</accession>
<dbReference type="EMBL" id="MT701590">
    <property type="protein sequence ID" value="QPB09370.1"/>
    <property type="molecule type" value="Genomic_DNA"/>
</dbReference>